<dbReference type="PANTHER" id="PTHR43689">
    <property type="entry name" value="HYDROLASE"/>
    <property type="match status" value="1"/>
</dbReference>
<feature type="domain" description="AB hydrolase-1" evidence="1">
    <location>
        <begin position="153"/>
        <end position="407"/>
    </location>
</feature>
<reference evidence="2 3" key="1">
    <citation type="submission" date="2021-07" db="EMBL/GenBank/DDBJ databases">
        <title>The Aristolochia fimbriata genome: insights into angiosperm evolution, floral development and chemical biosynthesis.</title>
        <authorList>
            <person name="Jiao Y."/>
        </authorList>
    </citation>
    <scope>NUCLEOTIDE SEQUENCE [LARGE SCALE GENOMIC DNA]</scope>
    <source>
        <strain evidence="2">IBCAS-2021</strain>
        <tissue evidence="2">Leaf</tissue>
    </source>
</reference>
<dbReference type="Gene3D" id="3.40.50.1820">
    <property type="entry name" value="alpha/beta hydrolase"/>
    <property type="match status" value="1"/>
</dbReference>
<protein>
    <recommendedName>
        <fullName evidence="1">AB hydrolase-1 domain-containing protein</fullName>
    </recommendedName>
</protein>
<comment type="caution">
    <text evidence="2">The sequence shown here is derived from an EMBL/GenBank/DDBJ whole genome shotgun (WGS) entry which is preliminary data.</text>
</comment>
<name>A0AAV7FF88_ARIFI</name>
<dbReference type="Pfam" id="PF00561">
    <property type="entry name" value="Abhydrolase_1"/>
    <property type="match status" value="1"/>
</dbReference>
<dbReference type="InterPro" id="IPR000073">
    <property type="entry name" value="AB_hydrolase_1"/>
</dbReference>
<accession>A0AAV7FF88</accession>
<evidence type="ECO:0000313" key="3">
    <source>
        <dbReference type="Proteomes" id="UP000825729"/>
    </source>
</evidence>
<dbReference type="AlphaFoldDB" id="A0AAV7FF88"/>
<dbReference type="PANTHER" id="PTHR43689:SF14">
    <property type="entry name" value="LYSOPHOSPHOLIPASE BODYGUARD 4-RELATED"/>
    <property type="match status" value="1"/>
</dbReference>
<evidence type="ECO:0000259" key="1">
    <source>
        <dbReference type="Pfam" id="PF00561"/>
    </source>
</evidence>
<keyword evidence="3" id="KW-1185">Reference proteome</keyword>
<dbReference type="SUPFAM" id="SSF53474">
    <property type="entry name" value="alpha/beta-Hydrolases"/>
    <property type="match status" value="1"/>
</dbReference>
<sequence>MSKHWVALIRNWSGKVADNLITAASFLVFCALDLLDCFFCVCYRFIDEFLEGKVETCYCESRGNIGGVYGEDELSATLYERKNLFRQMVLVRLGRNRREECGNGGAARLPRWSDCGCETCLSWQKAEQKLFYVVKEPIPDANGDCGRDSVENVIFLHGFMSSSSFWTETVFPNLSEETKLHYRFIALDLLGFGGSPKPRDCLYRLRDHLEMIEKSVIQPFELDSFHLVAHSMGCIIALALAAKHPRCVKSITLIAPPYFPSSREKASLVALNRLAERRLWPPLLFGSSFMSWYEHLGRTVCLLVCRNHGAWEWILKLLTRQRDLHFMIKDATRHTHHSAWHSMHNVICGGAKYMDDYLGVLSKSGMWVAVIQGDGDQVVPPECSYHLKQKMPFAEVKIIRNADHTSVVLGREKDLAGELENIWSLTENKTRENL</sequence>
<proteinExistence type="predicted"/>
<dbReference type="PRINTS" id="PR00111">
    <property type="entry name" value="ABHYDROLASE"/>
</dbReference>
<dbReference type="EMBL" id="JAINDJ010000002">
    <property type="protein sequence ID" value="KAG9458506.1"/>
    <property type="molecule type" value="Genomic_DNA"/>
</dbReference>
<dbReference type="Proteomes" id="UP000825729">
    <property type="component" value="Unassembled WGS sequence"/>
</dbReference>
<dbReference type="InterPro" id="IPR029058">
    <property type="entry name" value="AB_hydrolase_fold"/>
</dbReference>
<organism evidence="2 3">
    <name type="scientific">Aristolochia fimbriata</name>
    <name type="common">White veined hardy Dutchman's pipe vine</name>
    <dbReference type="NCBI Taxonomy" id="158543"/>
    <lineage>
        <taxon>Eukaryota</taxon>
        <taxon>Viridiplantae</taxon>
        <taxon>Streptophyta</taxon>
        <taxon>Embryophyta</taxon>
        <taxon>Tracheophyta</taxon>
        <taxon>Spermatophyta</taxon>
        <taxon>Magnoliopsida</taxon>
        <taxon>Magnoliidae</taxon>
        <taxon>Piperales</taxon>
        <taxon>Aristolochiaceae</taxon>
        <taxon>Aristolochia</taxon>
    </lineage>
</organism>
<gene>
    <name evidence="2" type="ORF">H6P81_003014</name>
</gene>
<evidence type="ECO:0000313" key="2">
    <source>
        <dbReference type="EMBL" id="KAG9458506.1"/>
    </source>
</evidence>